<feature type="region of interest" description="Disordered" evidence="1">
    <location>
        <begin position="1"/>
        <end position="20"/>
    </location>
</feature>
<sequence>MKLLQWISRPEGHDDKKTPHLTQRPKLRHLHRSALAACVALAGSSPAYAVDGCQVLLCLAASSWKSIPQCVPPVRQVLRDLARGKPFPTCTMAGAGNSASHSWSSAPSFCPPQYTRVFAGPNGPTYICDYTGAISLTVQGAPYARTWWSLDGDSVTEFSPAAKLQLRSWDKRFDEELAAWLAMRPAISPTAH</sequence>
<name>A0ABW7FB37_9BURK</name>
<evidence type="ECO:0000256" key="1">
    <source>
        <dbReference type="SAM" id="MobiDB-lite"/>
    </source>
</evidence>
<comment type="caution">
    <text evidence="2">The sequence shown here is derived from an EMBL/GenBank/DDBJ whole genome shotgun (WGS) entry which is preliminary data.</text>
</comment>
<proteinExistence type="predicted"/>
<keyword evidence="3" id="KW-1185">Reference proteome</keyword>
<organism evidence="2 3">
    <name type="scientific">Pelomonas parva</name>
    <dbReference type="NCBI Taxonomy" id="3299032"/>
    <lineage>
        <taxon>Bacteria</taxon>
        <taxon>Pseudomonadati</taxon>
        <taxon>Pseudomonadota</taxon>
        <taxon>Betaproteobacteria</taxon>
        <taxon>Burkholderiales</taxon>
        <taxon>Sphaerotilaceae</taxon>
        <taxon>Roseateles</taxon>
    </lineage>
</organism>
<dbReference type="EMBL" id="JBIGHV010000010">
    <property type="protein sequence ID" value="MFG6433005.1"/>
    <property type="molecule type" value="Genomic_DNA"/>
</dbReference>
<reference evidence="2 3" key="1">
    <citation type="submission" date="2024-08" db="EMBL/GenBank/DDBJ databases">
        <authorList>
            <person name="Lu H."/>
        </authorList>
    </citation>
    <scope>NUCLEOTIDE SEQUENCE [LARGE SCALE GENOMIC DNA]</scope>
    <source>
        <strain evidence="2 3">LYH14W</strain>
    </source>
</reference>
<accession>A0ABW7FB37</accession>
<evidence type="ECO:0000313" key="3">
    <source>
        <dbReference type="Proteomes" id="UP001606210"/>
    </source>
</evidence>
<protein>
    <recommendedName>
        <fullName evidence="4">DUF3012 domain-containing protein</fullName>
    </recommendedName>
</protein>
<evidence type="ECO:0008006" key="4">
    <source>
        <dbReference type="Google" id="ProtNLM"/>
    </source>
</evidence>
<dbReference type="RefSeq" id="WP_394483330.1">
    <property type="nucleotide sequence ID" value="NZ_JBIGHV010000010.1"/>
</dbReference>
<gene>
    <name evidence="2" type="ORF">ACG00Y_24030</name>
</gene>
<evidence type="ECO:0000313" key="2">
    <source>
        <dbReference type="EMBL" id="MFG6433005.1"/>
    </source>
</evidence>
<dbReference type="Proteomes" id="UP001606210">
    <property type="component" value="Unassembled WGS sequence"/>
</dbReference>